<dbReference type="Proteomes" id="UP000517753">
    <property type="component" value="Unassembled WGS sequence"/>
</dbReference>
<dbReference type="EMBL" id="JACCBY010000006">
    <property type="protein sequence ID" value="NYD91622.1"/>
    <property type="molecule type" value="Genomic_DNA"/>
</dbReference>
<reference evidence="2 3" key="1">
    <citation type="submission" date="2020-08" db="EMBL/GenBank/DDBJ databases">
        <title>The Agave Microbiome: Exploring the role of microbial communities in plant adaptations to desert environments.</title>
        <authorList>
            <person name="Partida-Martinez L.P."/>
        </authorList>
    </citation>
    <scope>NUCLEOTIDE SEQUENCE [LARGE SCALE GENOMIC DNA]</scope>
    <source>
        <strain evidence="2 3">AS2.3</strain>
    </source>
</reference>
<dbReference type="AlphaFoldDB" id="A0A7Y9K378"/>
<sequence length="334" mass="37462">MFPEFGQAPLCLELDLDSYEGPWQHVAAFRGRSGWLMAARATVQSAHDLLRQILIAGCDDQENPIPSWRAVHLTECRWQALEHCREQPPELLDDLLCEEEGALYARWQREMNADLAGLADRAAARIAALEARTAAATREAERQIAELNRRRRLPDTGPEARAALLAVIADIERENDEAVAAMSAERARLRRDAEAAEEMLWQRGDILFEIEPLWCVQWCASSAPTSGASTKRAGGVGFGYAQPPTRAAWRYAEFLQSEEVVADRKTRYDQASADLRAAEVALEFLQTRLKAAQNKRVGAGSVEGARNAIRDQRDRVRELKTRRGALYRDLPSNR</sequence>
<protein>
    <submittedName>
        <fullName evidence="2">Uncharacterized protein</fullName>
    </submittedName>
</protein>
<evidence type="ECO:0000256" key="1">
    <source>
        <dbReference type="SAM" id="Coils"/>
    </source>
</evidence>
<feature type="coiled-coil region" evidence="1">
    <location>
        <begin position="268"/>
        <end position="322"/>
    </location>
</feature>
<name>A0A7Y9K378_9SPHN</name>
<organism evidence="2 3">
    <name type="scientific">Sphingomonas melonis</name>
    <dbReference type="NCBI Taxonomy" id="152682"/>
    <lineage>
        <taxon>Bacteria</taxon>
        <taxon>Pseudomonadati</taxon>
        <taxon>Pseudomonadota</taxon>
        <taxon>Alphaproteobacteria</taxon>
        <taxon>Sphingomonadales</taxon>
        <taxon>Sphingomonadaceae</taxon>
        <taxon>Sphingomonas</taxon>
    </lineage>
</organism>
<keyword evidence="1" id="KW-0175">Coiled coil</keyword>
<evidence type="ECO:0000313" key="3">
    <source>
        <dbReference type="Proteomes" id="UP000517753"/>
    </source>
</evidence>
<feature type="coiled-coil region" evidence="1">
    <location>
        <begin position="119"/>
        <end position="199"/>
    </location>
</feature>
<keyword evidence="3" id="KW-1185">Reference proteome</keyword>
<dbReference type="RefSeq" id="WP_179510041.1">
    <property type="nucleotide sequence ID" value="NZ_JACCBY010000006.1"/>
</dbReference>
<evidence type="ECO:0000313" key="2">
    <source>
        <dbReference type="EMBL" id="NYD91622.1"/>
    </source>
</evidence>
<gene>
    <name evidence="2" type="ORF">HD841_003438</name>
</gene>
<proteinExistence type="predicted"/>
<accession>A0A7Y9K378</accession>
<comment type="caution">
    <text evidence="2">The sequence shown here is derived from an EMBL/GenBank/DDBJ whole genome shotgun (WGS) entry which is preliminary data.</text>
</comment>